<feature type="transmembrane region" description="Helical" evidence="1">
    <location>
        <begin position="264"/>
        <end position="281"/>
    </location>
</feature>
<feature type="transmembrane region" description="Helical" evidence="1">
    <location>
        <begin position="293"/>
        <end position="311"/>
    </location>
</feature>
<proteinExistence type="predicted"/>
<gene>
    <name evidence="2" type="ORF">JYK00_03965</name>
</gene>
<keyword evidence="1" id="KW-0812">Transmembrane</keyword>
<dbReference type="EMBL" id="CP071446">
    <property type="protein sequence ID" value="QTA38674.1"/>
    <property type="molecule type" value="Genomic_DNA"/>
</dbReference>
<evidence type="ECO:0000256" key="1">
    <source>
        <dbReference type="SAM" id="Phobius"/>
    </source>
</evidence>
<accession>A0ABX7S7V6</accession>
<keyword evidence="3" id="KW-1185">Reference proteome</keyword>
<evidence type="ECO:0000313" key="2">
    <source>
        <dbReference type="EMBL" id="QTA38674.1"/>
    </source>
</evidence>
<reference evidence="2 3" key="1">
    <citation type="submission" date="2021-03" db="EMBL/GenBank/DDBJ databases">
        <title>Thermosipho ferrireducens sp.nov., an anaerobic thermophilic iron-reducing bacterium isolated from a deep-sea hydrothermal sulfide deposits.</title>
        <authorList>
            <person name="Zeng X."/>
            <person name="Chen Y."/>
            <person name="Shao Z."/>
        </authorList>
    </citation>
    <scope>NUCLEOTIDE SEQUENCE [LARGE SCALE GENOMIC DNA]</scope>
    <source>
        <strain evidence="2 3">JL129W03</strain>
    </source>
</reference>
<sequence>MNIKKLYEFPHKITHLTVFVFTILSLFLIFYRTPSDLKNMETLIIFQNDERLFFYDNHEKSIPEKAQFVVIKDLENVNFNEFIKKLGNRKLGILEFNISENLARKIAKFIPKNQIIYAHYIKPEELTNYTENKLFKRIWRAVVERSIDLIILPETKLTEIAREKASSFFNISSPHPYEQPLFPYKFFGIILGIYVLIFFPSAVFAFILFPLSYTIYVSTVSIIGTVVLFFRLQNNFEKFFAYFSLGILTNLSLYEFYFLNNIELYRGVKLSISLLPAIMLLKFILKRKQEIKGVLKIIIPFFAVAGIYYIIRSGNSDLVLNFERNFREFVENLFVIRPRTKELFLYPFLFGSQLISKDSIWFDMFELLGTIALVSTFNTFCHIRAPLFINGYREIITLLIALSIYGIIYFGRRVKT</sequence>
<evidence type="ECO:0000313" key="3">
    <source>
        <dbReference type="Proteomes" id="UP000671862"/>
    </source>
</evidence>
<feature type="transmembrane region" description="Helical" evidence="1">
    <location>
        <begin position="392"/>
        <end position="411"/>
    </location>
</feature>
<feature type="transmembrane region" description="Helical" evidence="1">
    <location>
        <begin position="186"/>
        <end position="207"/>
    </location>
</feature>
<keyword evidence="1" id="KW-0472">Membrane</keyword>
<dbReference type="RefSeq" id="WP_207567392.1">
    <property type="nucleotide sequence ID" value="NZ_CP071446.1"/>
</dbReference>
<feature type="transmembrane region" description="Helical" evidence="1">
    <location>
        <begin position="12"/>
        <end position="31"/>
    </location>
</feature>
<dbReference type="InterPro" id="IPR043748">
    <property type="entry name" value="DUF5693"/>
</dbReference>
<keyword evidence="1" id="KW-1133">Transmembrane helix</keyword>
<dbReference type="Pfam" id="PF18949">
    <property type="entry name" value="DUF5693"/>
    <property type="match status" value="1"/>
</dbReference>
<dbReference type="Proteomes" id="UP000671862">
    <property type="component" value="Chromosome"/>
</dbReference>
<name>A0ABX7S7V6_9BACT</name>
<feature type="transmembrane region" description="Helical" evidence="1">
    <location>
        <begin position="213"/>
        <end position="232"/>
    </location>
</feature>
<feature type="transmembrane region" description="Helical" evidence="1">
    <location>
        <begin position="239"/>
        <end position="258"/>
    </location>
</feature>
<protein>
    <submittedName>
        <fullName evidence="2">Uncharacterized protein</fullName>
    </submittedName>
</protein>
<organism evidence="2 3">
    <name type="scientific">Thermosipho ferrireducens</name>
    <dbReference type="NCBI Taxonomy" id="2571116"/>
    <lineage>
        <taxon>Bacteria</taxon>
        <taxon>Thermotogati</taxon>
        <taxon>Thermotogota</taxon>
        <taxon>Thermotogae</taxon>
        <taxon>Thermotogales</taxon>
        <taxon>Fervidobacteriaceae</taxon>
        <taxon>Thermosipho</taxon>
    </lineage>
</organism>
<feature type="transmembrane region" description="Helical" evidence="1">
    <location>
        <begin position="360"/>
        <end position="380"/>
    </location>
</feature>